<dbReference type="GO" id="GO:0030046">
    <property type="term" value="P:parallel actin filament bundle assembly"/>
    <property type="evidence" value="ECO:0007669"/>
    <property type="project" value="TreeGrafter"/>
</dbReference>
<feature type="domain" description="Calcium-regulated actin-bundling protein C-terminal" evidence="2">
    <location>
        <begin position="130"/>
        <end position="197"/>
    </location>
</feature>
<name>A0A2P2I6M8_9CRUS</name>
<organism evidence="3">
    <name type="scientific">Hirondellea gigas</name>
    <dbReference type="NCBI Taxonomy" id="1518452"/>
    <lineage>
        <taxon>Eukaryota</taxon>
        <taxon>Metazoa</taxon>
        <taxon>Ecdysozoa</taxon>
        <taxon>Arthropoda</taxon>
        <taxon>Crustacea</taxon>
        <taxon>Multicrustacea</taxon>
        <taxon>Malacostraca</taxon>
        <taxon>Eumalacostraca</taxon>
        <taxon>Peracarida</taxon>
        <taxon>Amphipoda</taxon>
        <taxon>Amphilochidea</taxon>
        <taxon>Lysianassida</taxon>
        <taxon>Lysianassidira</taxon>
        <taxon>Lysianassoidea</taxon>
        <taxon>Lysianassidae</taxon>
        <taxon>Hirondellea</taxon>
    </lineage>
</organism>
<dbReference type="PANTHER" id="PTHR37009:SF1">
    <property type="entry name" value="CALCIUM-REGULATED ACTIN-BUNDLING PROTEIN"/>
    <property type="match status" value="1"/>
</dbReference>
<accession>A0A2P2I6M8</accession>
<dbReference type="EMBL" id="IACF01004077">
    <property type="protein sequence ID" value="LAB69672.1"/>
    <property type="molecule type" value="mRNA"/>
</dbReference>
<evidence type="ECO:0000259" key="2">
    <source>
        <dbReference type="Pfam" id="PF18060"/>
    </source>
</evidence>
<protein>
    <submittedName>
        <fullName evidence="3">Actin bundling protein</fullName>
    </submittedName>
</protein>
<dbReference type="EMBL" id="IACT01004347">
    <property type="protein sequence ID" value="LAC23543.1"/>
    <property type="molecule type" value="mRNA"/>
</dbReference>
<sequence length="227" mass="26214">MAEQPWLEQFKHVSAKTYRQQAIFFLNAYWKERQSDVEDIWGYVEAMSELDEKNGKDGCDLDELKSHVFLEKQGGTMTVLELRNKLRKMDLDFNKRMAMIEFLLFKYDEDVKDLLKRPQGTDEALNKAQDALSTAQTEIEKIEGEKQNLIDESKKPGVKGNRAKNQLQQLLVADQTGLNRMILSAEAAVRTVKKSGTIEAAGLLWWIERELEEVRRYKPQSKGGRSK</sequence>
<proteinExistence type="evidence at transcript level"/>
<evidence type="ECO:0000313" key="3">
    <source>
        <dbReference type="EMBL" id="LAB69672.1"/>
    </source>
</evidence>
<dbReference type="GO" id="GO:0051015">
    <property type="term" value="F:actin filament binding"/>
    <property type="evidence" value="ECO:0007669"/>
    <property type="project" value="TreeGrafter"/>
</dbReference>
<dbReference type="GO" id="GO:0030863">
    <property type="term" value="C:cortical cytoskeleton"/>
    <property type="evidence" value="ECO:0007669"/>
    <property type="project" value="TreeGrafter"/>
</dbReference>
<dbReference type="PANTHER" id="PTHR37009">
    <property type="entry name" value="EF-HAND DOMAIN-CONTAINING PROTEIN"/>
    <property type="match status" value="1"/>
</dbReference>
<reference evidence="4" key="1">
    <citation type="submission" date="2017-11" db="EMBL/GenBank/DDBJ databases">
        <title>The sensing device of the deep-sea amphipod.</title>
        <authorList>
            <person name="Kobayashi H."/>
            <person name="Nagahama T."/>
            <person name="Arai W."/>
            <person name="Sasagawa Y."/>
            <person name="Umeda M."/>
            <person name="Hayashi T."/>
            <person name="Nikaido I."/>
            <person name="Watanabe H."/>
            <person name="Oguri K."/>
            <person name="Kitazato H."/>
            <person name="Fujioka K."/>
            <person name="Kido Y."/>
            <person name="Takami H."/>
        </authorList>
    </citation>
    <scope>NUCLEOTIDE SEQUENCE</scope>
    <source>
        <tissue evidence="4">Whole body</tissue>
    </source>
</reference>
<dbReference type="GO" id="GO:0051764">
    <property type="term" value="P:actin crosslink formation"/>
    <property type="evidence" value="ECO:0007669"/>
    <property type="project" value="TreeGrafter"/>
</dbReference>
<dbReference type="InterPro" id="IPR053356">
    <property type="entry name" value="Calcium-reg_actin-bundling"/>
</dbReference>
<dbReference type="InterPro" id="IPR040810">
    <property type="entry name" value="F_actin_bund_C"/>
</dbReference>
<feature type="coiled-coil region" evidence="1">
    <location>
        <begin position="125"/>
        <end position="152"/>
    </location>
</feature>
<dbReference type="Pfam" id="PF18060">
    <property type="entry name" value="F_actin_bund_C"/>
    <property type="match status" value="1"/>
</dbReference>
<evidence type="ECO:0000313" key="4">
    <source>
        <dbReference type="EMBL" id="LAC23543.1"/>
    </source>
</evidence>
<keyword evidence="1" id="KW-0175">Coiled coil</keyword>
<evidence type="ECO:0000256" key="1">
    <source>
        <dbReference type="SAM" id="Coils"/>
    </source>
</evidence>
<reference evidence="3" key="2">
    <citation type="journal article" date="2018" name="Biosci. Biotechnol. Biochem.">
        <title>Polysaccharide hydrolase of the hadal zone amphipods Hirondellea gigas.</title>
        <authorList>
            <person name="Kobayashi H."/>
            <person name="Nagahama T."/>
            <person name="Arai W."/>
            <person name="Sasagawa Y."/>
            <person name="Umeda M."/>
            <person name="Hayashi T."/>
            <person name="Nikaido I."/>
            <person name="Watanabe H."/>
            <person name="Oguri K."/>
            <person name="Kitazato H."/>
            <person name="Fujioka K."/>
            <person name="Kido Y."/>
            <person name="Takami H."/>
        </authorList>
    </citation>
    <scope>NUCLEOTIDE SEQUENCE</scope>
    <source>
        <tissue evidence="3">Whole body</tissue>
    </source>
</reference>
<dbReference type="AlphaFoldDB" id="A0A2P2I6M8"/>